<comment type="caution">
    <text evidence="2">The sequence shown here is derived from an EMBL/GenBank/DDBJ whole genome shotgun (WGS) entry which is preliminary data.</text>
</comment>
<dbReference type="Pfam" id="PF12776">
    <property type="entry name" value="Myb_DNA-bind_3"/>
    <property type="match status" value="1"/>
</dbReference>
<evidence type="ECO:0000313" key="2">
    <source>
        <dbReference type="EMBL" id="PON38894.1"/>
    </source>
</evidence>
<gene>
    <name evidence="2" type="ORF">PanWU01x14_309200</name>
</gene>
<dbReference type="PANTHER" id="PTHR47584:SF14">
    <property type="entry name" value="L10-INTERACTING MYB DOMAIN-CONTAINING PROTEIN-LIKE"/>
    <property type="match status" value="1"/>
</dbReference>
<dbReference type="InterPro" id="IPR024752">
    <property type="entry name" value="Myb/SANT-like_dom"/>
</dbReference>
<accession>A0A2P5AQT3</accession>
<keyword evidence="3" id="KW-1185">Reference proteome</keyword>
<proteinExistence type="predicted"/>
<reference evidence="3" key="1">
    <citation type="submission" date="2016-06" db="EMBL/GenBank/DDBJ databases">
        <title>Parallel loss of symbiosis genes in relatives of nitrogen-fixing non-legume Parasponia.</title>
        <authorList>
            <person name="Van Velzen R."/>
            <person name="Holmer R."/>
            <person name="Bu F."/>
            <person name="Rutten L."/>
            <person name="Van Zeijl A."/>
            <person name="Liu W."/>
            <person name="Santuari L."/>
            <person name="Cao Q."/>
            <person name="Sharma T."/>
            <person name="Shen D."/>
            <person name="Roswanjaya Y."/>
            <person name="Wardhani T."/>
            <person name="Kalhor M.S."/>
            <person name="Jansen J."/>
            <person name="Van den Hoogen J."/>
            <person name="Gungor B."/>
            <person name="Hartog M."/>
            <person name="Hontelez J."/>
            <person name="Verver J."/>
            <person name="Yang W.-C."/>
            <person name="Schijlen E."/>
            <person name="Repin R."/>
            <person name="Schilthuizen M."/>
            <person name="Schranz E."/>
            <person name="Heidstra R."/>
            <person name="Miyata K."/>
            <person name="Fedorova E."/>
            <person name="Kohlen W."/>
            <person name="Bisseling T."/>
            <person name="Smit S."/>
            <person name="Geurts R."/>
        </authorList>
    </citation>
    <scope>NUCLEOTIDE SEQUENCE [LARGE SCALE GENOMIC DNA]</scope>
    <source>
        <strain evidence="3">cv. WU1-14</strain>
    </source>
</reference>
<dbReference type="AlphaFoldDB" id="A0A2P5AQT3"/>
<evidence type="ECO:0000313" key="3">
    <source>
        <dbReference type="Proteomes" id="UP000237105"/>
    </source>
</evidence>
<name>A0A2P5AQT3_PARAD</name>
<feature type="domain" description="Myb/SANT-like" evidence="1">
    <location>
        <begin position="14"/>
        <end position="78"/>
    </location>
</feature>
<evidence type="ECO:0000259" key="1">
    <source>
        <dbReference type="Pfam" id="PF12776"/>
    </source>
</evidence>
<dbReference type="OrthoDB" id="686198at2759"/>
<dbReference type="EMBL" id="JXTB01000482">
    <property type="protein sequence ID" value="PON38894.1"/>
    <property type="molecule type" value="Genomic_DNA"/>
</dbReference>
<protein>
    <submittedName>
        <fullName evidence="2">Myb/SANT-like domain containing protein</fullName>
    </submittedName>
</protein>
<dbReference type="PANTHER" id="PTHR47584">
    <property type="match status" value="1"/>
</dbReference>
<organism evidence="2 3">
    <name type="scientific">Parasponia andersonii</name>
    <name type="common">Sponia andersonii</name>
    <dbReference type="NCBI Taxonomy" id="3476"/>
    <lineage>
        <taxon>Eukaryota</taxon>
        <taxon>Viridiplantae</taxon>
        <taxon>Streptophyta</taxon>
        <taxon>Embryophyta</taxon>
        <taxon>Tracheophyta</taxon>
        <taxon>Spermatophyta</taxon>
        <taxon>Magnoliopsida</taxon>
        <taxon>eudicotyledons</taxon>
        <taxon>Gunneridae</taxon>
        <taxon>Pentapetalae</taxon>
        <taxon>rosids</taxon>
        <taxon>fabids</taxon>
        <taxon>Rosales</taxon>
        <taxon>Cannabaceae</taxon>
        <taxon>Parasponia</taxon>
    </lineage>
</organism>
<dbReference type="Proteomes" id="UP000237105">
    <property type="component" value="Unassembled WGS sequence"/>
</dbReference>
<sequence>MANEVTELDDACLWGPIVEKILIDIMVDEVNTGNMRNGQFSSNTRSKILEKLQSKSKRMFSMKRVKQKYNRLRIKFNLFLISQLLLARFHRAAGEGPPNTDDVRELEGEFGQKDIRNNDDHDSTSCTGARLVDEAAKVKTDACLAKAEKYKKSPSAEGNSQKEEFFLTKCVQIIEGMEGIDDDVYMKAVEKFKDPD</sequence>
<dbReference type="InterPro" id="IPR045026">
    <property type="entry name" value="LIMYB"/>
</dbReference>